<gene>
    <name evidence="2" type="ORF">EI983_08660</name>
</gene>
<keyword evidence="1" id="KW-0472">Membrane</keyword>
<evidence type="ECO:0000313" key="2">
    <source>
        <dbReference type="EMBL" id="QGX98347.1"/>
    </source>
</evidence>
<keyword evidence="1" id="KW-1133">Transmembrane helix</keyword>
<protein>
    <recommendedName>
        <fullName evidence="4">Glycosyltransferase RgtA/B/C/D-like domain-containing protein</fullName>
    </recommendedName>
</protein>
<feature type="transmembrane region" description="Helical" evidence="1">
    <location>
        <begin position="85"/>
        <end position="105"/>
    </location>
</feature>
<evidence type="ECO:0008006" key="4">
    <source>
        <dbReference type="Google" id="ProtNLM"/>
    </source>
</evidence>
<feature type="transmembrane region" description="Helical" evidence="1">
    <location>
        <begin position="411"/>
        <end position="427"/>
    </location>
</feature>
<evidence type="ECO:0000256" key="1">
    <source>
        <dbReference type="SAM" id="Phobius"/>
    </source>
</evidence>
<feature type="transmembrane region" description="Helical" evidence="1">
    <location>
        <begin position="12"/>
        <end position="34"/>
    </location>
</feature>
<dbReference type="EMBL" id="CP034348">
    <property type="protein sequence ID" value="QGX98347.1"/>
    <property type="molecule type" value="Genomic_DNA"/>
</dbReference>
<reference evidence="3" key="1">
    <citation type="submission" date="2018-12" db="EMBL/GenBank/DDBJ databases">
        <title>Complete genome sequence of Roseovarius sp. MME-070.</title>
        <authorList>
            <person name="Nam Y.-D."/>
            <person name="Kang J."/>
            <person name="Chung W.-H."/>
            <person name="Park Y.S."/>
        </authorList>
    </citation>
    <scope>NUCLEOTIDE SEQUENCE [LARGE SCALE GENOMIC DNA]</scope>
    <source>
        <strain evidence="3">MME-070</strain>
    </source>
</reference>
<feature type="transmembrane region" description="Helical" evidence="1">
    <location>
        <begin position="40"/>
        <end position="64"/>
    </location>
</feature>
<feature type="transmembrane region" description="Helical" evidence="1">
    <location>
        <begin position="179"/>
        <end position="198"/>
    </location>
</feature>
<evidence type="ECO:0000313" key="3">
    <source>
        <dbReference type="Proteomes" id="UP000428330"/>
    </source>
</evidence>
<dbReference type="KEGG" id="rom:EI983_08660"/>
<dbReference type="RefSeq" id="WP_157706979.1">
    <property type="nucleotide sequence ID" value="NZ_CP034348.1"/>
</dbReference>
<feature type="transmembrane region" description="Helical" evidence="1">
    <location>
        <begin position="293"/>
        <end position="310"/>
    </location>
</feature>
<keyword evidence="1" id="KW-0812">Transmembrane</keyword>
<feature type="transmembrane region" description="Helical" evidence="1">
    <location>
        <begin position="210"/>
        <end position="232"/>
    </location>
</feature>
<sequence length="584" mass="64444">MQQDVSRRFIRSTTFCFFLLLASGAALTFYPGGIFGISGLIYWLIDFPDAAISVAIMFAISLVVARLPESALTRIGLDAGDPVKLVGLMACMGLLLAVAGTRFVYHEYALSMDEWMPRLQSEIFASKALTATVSAEWRPWGHMIYDSFATFDPDSGQLASGYRPGLAALIALANVIGNGAYISSFFFAGSIILVALVTRQIAPTLPRAPVIAALLMVTSSQALVAGMTTYAMPAHLFFNLLWLHFFLRDRMIWHVVAALIGVITASLHQVHMHLFFALPFFVLLLNPLRLGPLLIYGVIYLIGHLLVIGWDSVLISETTGKTSLGSETTREILARIFKLPGVTDLSAVWTNLGRLVLWQNLAFVPLFAAYFLLMRSYRNRLVVLLLSSTALSLVPYIFLMPDQGHGWGYRYLHGLLGNLFIVAAIAWETSLANQTYTRIRTFVILLLIASPLIMFPIRGFQVSSFVGKYHQATTWVHSLDADVVIVDDFEVPIGSDIPRNSALAPERPVVMYMHTASPEDLSRLCSRYDVLVLSGEDFEHVGLRPITFTLPIVVNAHNMLLDTMDASGCRRLSTEPSESGAAQQ</sequence>
<accession>A0A6I6IS64</accession>
<dbReference type="Proteomes" id="UP000428330">
    <property type="component" value="Chromosome"/>
</dbReference>
<feature type="transmembrane region" description="Helical" evidence="1">
    <location>
        <begin position="381"/>
        <end position="399"/>
    </location>
</feature>
<dbReference type="AlphaFoldDB" id="A0A6I6IS64"/>
<name>A0A6I6IS64_9RHOB</name>
<organism evidence="2 3">
    <name type="scientific">Roseovarius faecimaris</name>
    <dbReference type="NCBI Taxonomy" id="2494550"/>
    <lineage>
        <taxon>Bacteria</taxon>
        <taxon>Pseudomonadati</taxon>
        <taxon>Pseudomonadota</taxon>
        <taxon>Alphaproteobacteria</taxon>
        <taxon>Rhodobacterales</taxon>
        <taxon>Roseobacteraceae</taxon>
        <taxon>Roseovarius</taxon>
    </lineage>
</organism>
<feature type="transmembrane region" description="Helical" evidence="1">
    <location>
        <begin position="252"/>
        <end position="281"/>
    </location>
</feature>
<dbReference type="OrthoDB" id="7888991at2"/>
<feature type="transmembrane region" description="Helical" evidence="1">
    <location>
        <begin position="439"/>
        <end position="457"/>
    </location>
</feature>
<feature type="transmembrane region" description="Helical" evidence="1">
    <location>
        <begin position="355"/>
        <end position="374"/>
    </location>
</feature>
<keyword evidence="3" id="KW-1185">Reference proteome</keyword>
<proteinExistence type="predicted"/>